<dbReference type="GO" id="GO:0016787">
    <property type="term" value="F:hydrolase activity"/>
    <property type="evidence" value="ECO:0007669"/>
    <property type="project" value="UniProtKB-KW"/>
</dbReference>
<keyword evidence="2" id="KW-0378">Hydrolase</keyword>
<keyword evidence="3" id="KW-1185">Reference proteome</keyword>
<dbReference type="OrthoDB" id="5902829at2"/>
<dbReference type="Proteomes" id="UP000440096">
    <property type="component" value="Unassembled WGS sequence"/>
</dbReference>
<sequence length="319" mass="35727">MATTTQSPLSEDQIDRLIESMADSYGQQARSPILQSPAEQGLDFEEISFQATDGVPIEGWFIPAAGSDKLIIANHPRGFSRAGMPSHLEPWKSVWERSGNGFEIDFLPDYKILHDAGYNVLTYDLRNHGHSSAANGGIVSSGLFESRDVLGSLRYARERQDTSAMTVGLFSRCLGANSTMYAMAREPRAFDSVRCLVACQPLTPSSIARRLLILAGVPDERVADSLAELDRRMVLRTSISFAQRDVKEWAKTIRTPTFIYQVRDDILTTRDDVQTIFDNLSAADKDLLWIENSTARWDGYAEFQRRPTPMLQWFATHLG</sequence>
<accession>A0A6N7Z551</accession>
<dbReference type="Gene3D" id="3.40.50.1820">
    <property type="entry name" value="alpha/beta hydrolase"/>
    <property type="match status" value="1"/>
</dbReference>
<organism evidence="2 3">
    <name type="scientific">Amycolatopsis pithecellobii</name>
    <dbReference type="NCBI Taxonomy" id="664692"/>
    <lineage>
        <taxon>Bacteria</taxon>
        <taxon>Bacillati</taxon>
        <taxon>Actinomycetota</taxon>
        <taxon>Actinomycetes</taxon>
        <taxon>Pseudonocardiales</taxon>
        <taxon>Pseudonocardiaceae</taxon>
        <taxon>Amycolatopsis</taxon>
    </lineage>
</organism>
<feature type="compositionally biased region" description="Polar residues" evidence="1">
    <location>
        <begin position="1"/>
        <end position="10"/>
    </location>
</feature>
<comment type="caution">
    <text evidence="2">The sequence shown here is derived from an EMBL/GenBank/DDBJ whole genome shotgun (WGS) entry which is preliminary data.</text>
</comment>
<protein>
    <submittedName>
        <fullName evidence="2">Alpha/beta hydrolase</fullName>
    </submittedName>
</protein>
<dbReference type="SUPFAM" id="SSF53474">
    <property type="entry name" value="alpha/beta-Hydrolases"/>
    <property type="match status" value="1"/>
</dbReference>
<dbReference type="EMBL" id="WMBA01000024">
    <property type="protein sequence ID" value="MTD55634.1"/>
    <property type="molecule type" value="Genomic_DNA"/>
</dbReference>
<evidence type="ECO:0000256" key="1">
    <source>
        <dbReference type="SAM" id="MobiDB-lite"/>
    </source>
</evidence>
<name>A0A6N7Z551_9PSEU</name>
<proteinExistence type="predicted"/>
<dbReference type="RefSeq" id="WP_154757832.1">
    <property type="nucleotide sequence ID" value="NZ_WMBA01000024.1"/>
</dbReference>
<gene>
    <name evidence="2" type="ORF">GKO32_16855</name>
</gene>
<dbReference type="AlphaFoldDB" id="A0A6N7Z551"/>
<evidence type="ECO:0000313" key="3">
    <source>
        <dbReference type="Proteomes" id="UP000440096"/>
    </source>
</evidence>
<dbReference type="InterPro" id="IPR029058">
    <property type="entry name" value="AB_hydrolase_fold"/>
</dbReference>
<reference evidence="2 3" key="1">
    <citation type="submission" date="2019-11" db="EMBL/GenBank/DDBJ databases">
        <title>Draft genome of Amycolatopsis RM579.</title>
        <authorList>
            <person name="Duangmal K."/>
            <person name="Mingma R."/>
        </authorList>
    </citation>
    <scope>NUCLEOTIDE SEQUENCE [LARGE SCALE GENOMIC DNA]</scope>
    <source>
        <strain evidence="2 3">RM579</strain>
    </source>
</reference>
<feature type="region of interest" description="Disordered" evidence="1">
    <location>
        <begin position="1"/>
        <end position="21"/>
    </location>
</feature>
<evidence type="ECO:0000313" key="2">
    <source>
        <dbReference type="EMBL" id="MTD55634.1"/>
    </source>
</evidence>